<evidence type="ECO:0000313" key="3">
    <source>
        <dbReference type="Proteomes" id="UP000646776"/>
    </source>
</evidence>
<organism evidence="2 3">
    <name type="scientific">Streptomyces phaeofaciens</name>
    <dbReference type="NCBI Taxonomy" id="68254"/>
    <lineage>
        <taxon>Bacteria</taxon>
        <taxon>Bacillati</taxon>
        <taxon>Actinomycetota</taxon>
        <taxon>Actinomycetes</taxon>
        <taxon>Kitasatosporales</taxon>
        <taxon>Streptomycetaceae</taxon>
        <taxon>Streptomyces</taxon>
    </lineage>
</organism>
<proteinExistence type="predicted"/>
<name>A0A918HR40_9ACTN</name>
<accession>A0A918HR40</accession>
<dbReference type="Proteomes" id="UP000646776">
    <property type="component" value="Unassembled WGS sequence"/>
</dbReference>
<dbReference type="RefSeq" id="WP_189717852.1">
    <property type="nucleotide sequence ID" value="NZ_BMSA01000042.1"/>
</dbReference>
<dbReference type="SUPFAM" id="SSF55718">
    <property type="entry name" value="SCP-like"/>
    <property type="match status" value="1"/>
</dbReference>
<dbReference type="EMBL" id="BMSA01000042">
    <property type="protein sequence ID" value="GGT93114.1"/>
    <property type="molecule type" value="Genomic_DNA"/>
</dbReference>
<protein>
    <recommendedName>
        <fullName evidence="1">SCP2 domain-containing protein</fullName>
    </recommendedName>
</protein>
<dbReference type="Pfam" id="PF02036">
    <property type="entry name" value="SCP2"/>
    <property type="match status" value="1"/>
</dbReference>
<reference evidence="2" key="2">
    <citation type="submission" date="2020-09" db="EMBL/GenBank/DDBJ databases">
        <authorList>
            <person name="Sun Q."/>
            <person name="Ohkuma M."/>
        </authorList>
    </citation>
    <scope>NUCLEOTIDE SEQUENCE</scope>
    <source>
        <strain evidence="2">JCM 4125</strain>
    </source>
</reference>
<reference evidence="2" key="1">
    <citation type="journal article" date="2014" name="Int. J. Syst. Evol. Microbiol.">
        <title>Complete genome sequence of Corynebacterium casei LMG S-19264T (=DSM 44701T), isolated from a smear-ripened cheese.</title>
        <authorList>
            <consortium name="US DOE Joint Genome Institute (JGI-PGF)"/>
            <person name="Walter F."/>
            <person name="Albersmeier A."/>
            <person name="Kalinowski J."/>
            <person name="Ruckert C."/>
        </authorList>
    </citation>
    <scope>NUCLEOTIDE SEQUENCE</scope>
    <source>
        <strain evidence="2">JCM 4125</strain>
    </source>
</reference>
<dbReference type="Gene3D" id="3.30.1050.10">
    <property type="entry name" value="SCP2 sterol-binding domain"/>
    <property type="match status" value="1"/>
</dbReference>
<evidence type="ECO:0000313" key="2">
    <source>
        <dbReference type="EMBL" id="GGT93114.1"/>
    </source>
</evidence>
<keyword evidence="3" id="KW-1185">Reference proteome</keyword>
<dbReference type="AlphaFoldDB" id="A0A918HR40"/>
<dbReference type="InterPro" id="IPR003033">
    <property type="entry name" value="SCP2_sterol-bd_dom"/>
</dbReference>
<dbReference type="InterPro" id="IPR036527">
    <property type="entry name" value="SCP2_sterol-bd_dom_sf"/>
</dbReference>
<feature type="domain" description="SCP2" evidence="1">
    <location>
        <begin position="48"/>
        <end position="128"/>
    </location>
</feature>
<evidence type="ECO:0000259" key="1">
    <source>
        <dbReference type="Pfam" id="PF02036"/>
    </source>
</evidence>
<comment type="caution">
    <text evidence="2">The sequence shown here is derived from an EMBL/GenBank/DDBJ whole genome shotgun (WGS) entry which is preliminary data.</text>
</comment>
<sequence length="139" mass="15388">MKEYDLAALAATTDKELAAAITSPDGRRLVDAAFDQLPQMFRPEEAGGLSVVVHWVLSGDRLYEAVIENNRCMVSRVPCHEPQLIMTMASITFIRMVSGRDNPMKLFMMGKIKVKGDLGLAASIPRIFDVSQFADINRS</sequence>
<gene>
    <name evidence="2" type="ORF">GCM10010226_83740</name>
</gene>